<accession>A0ABU0LXY2</accession>
<name>A0ABU0LXY2_9HYPH</name>
<comment type="caution">
    <text evidence="2">The sequence shown here is derived from an EMBL/GenBank/DDBJ whole genome shotgun (WGS) entry which is preliminary data.</text>
</comment>
<reference evidence="2 3" key="1">
    <citation type="submission" date="2023-07" db="EMBL/GenBank/DDBJ databases">
        <title>Genomic Encyclopedia of Type Strains, Phase IV (KMG-IV): sequencing the most valuable type-strain genomes for metagenomic binning, comparative biology and taxonomic classification.</title>
        <authorList>
            <person name="Goeker M."/>
        </authorList>
    </citation>
    <scope>NUCLEOTIDE SEQUENCE [LARGE SCALE GENOMIC DNA]</scope>
    <source>
        <strain evidence="2 3">DSM 15561</strain>
    </source>
</reference>
<evidence type="ECO:0000313" key="2">
    <source>
        <dbReference type="EMBL" id="MDQ0513527.1"/>
    </source>
</evidence>
<gene>
    <name evidence="2" type="ORF">QOZ99_004450</name>
</gene>
<proteinExistence type="predicted"/>
<keyword evidence="3" id="KW-1185">Reference proteome</keyword>
<dbReference type="RefSeq" id="WP_306892145.1">
    <property type="nucleotide sequence ID" value="NZ_JAUSVR010000035.1"/>
</dbReference>
<evidence type="ECO:0000256" key="1">
    <source>
        <dbReference type="SAM" id="MobiDB-lite"/>
    </source>
</evidence>
<protein>
    <submittedName>
        <fullName evidence="2">Uncharacterized protein</fullName>
    </submittedName>
</protein>
<sequence>MSFRSYNDNPLADIVDLQSVLDVGDPQNGAYTLKAELAIFPGEVAVDQMIIKVSLRQVTLGLRLDGLDVVQGTRYGVDLVPEVIETRTAVDQEIVTSVEAVVATKAIAEGEITPLLQQAKLGATRDKSRTDKSTATLRQKSERRTTHHPVRAMGNNNWRVSEPSDSELDHHYLNDTPLCELRHNSVNPNRIATTLAVSTPARQVTTTVLKDDKLLRLSHNKERVLAILVAKALNKVSGSAEYNGEVTFSTSTAEYEG</sequence>
<evidence type="ECO:0000313" key="3">
    <source>
        <dbReference type="Proteomes" id="UP001235094"/>
    </source>
</evidence>
<organism evidence="2 3">
    <name type="scientific">Ancylobacter amanitiformis</name>
    <dbReference type="NCBI Taxonomy" id="217069"/>
    <lineage>
        <taxon>Bacteria</taxon>
        <taxon>Pseudomonadati</taxon>
        <taxon>Pseudomonadota</taxon>
        <taxon>Alphaproteobacteria</taxon>
        <taxon>Hyphomicrobiales</taxon>
        <taxon>Xanthobacteraceae</taxon>
        <taxon>Ancylobacter</taxon>
    </lineage>
</organism>
<dbReference type="Proteomes" id="UP001235094">
    <property type="component" value="Unassembled WGS sequence"/>
</dbReference>
<feature type="compositionally biased region" description="Basic and acidic residues" evidence="1">
    <location>
        <begin position="123"/>
        <end position="132"/>
    </location>
</feature>
<dbReference type="EMBL" id="JAUSVR010000035">
    <property type="protein sequence ID" value="MDQ0513527.1"/>
    <property type="molecule type" value="Genomic_DNA"/>
</dbReference>
<feature type="region of interest" description="Disordered" evidence="1">
    <location>
        <begin position="121"/>
        <end position="146"/>
    </location>
</feature>